<accession>A0A397Q707</accession>
<proteinExistence type="inferred from homology"/>
<dbReference type="InterPro" id="IPR008461">
    <property type="entry name" value="CrtY"/>
</dbReference>
<dbReference type="GO" id="GO:0045436">
    <property type="term" value="F:lycopene beta cyclase activity"/>
    <property type="evidence" value="ECO:0007669"/>
    <property type="project" value="InterPro"/>
</dbReference>
<keyword evidence="3" id="KW-1185">Reference proteome</keyword>
<name>A0A397Q707_9HYPH</name>
<reference evidence="2 3" key="1">
    <citation type="submission" date="2018-08" db="EMBL/GenBank/DDBJ databases">
        <title>Genomic Encyclopedia of Archaeal and Bacterial Type Strains, Phase II (KMG-II): from individual species to whole genera.</title>
        <authorList>
            <person name="Goeker M."/>
        </authorList>
    </citation>
    <scope>NUCLEOTIDE SEQUENCE [LARGE SCALE GENOMIC DNA]</scope>
    <source>
        <strain evidence="2 3">DSM 5002</strain>
    </source>
</reference>
<dbReference type="InterPro" id="IPR036188">
    <property type="entry name" value="FAD/NAD-bd_sf"/>
</dbReference>
<gene>
    <name evidence="2" type="ORF">BXY53_1362</name>
</gene>
<comment type="caution">
    <text evidence="2">The sequence shown here is derived from an EMBL/GenBank/DDBJ whole genome shotgun (WGS) entry which is preliminary data.</text>
</comment>
<dbReference type="EMBL" id="QXDF01000001">
    <property type="protein sequence ID" value="RIA56259.1"/>
    <property type="molecule type" value="Genomic_DNA"/>
</dbReference>
<dbReference type="GO" id="GO:0016705">
    <property type="term" value="F:oxidoreductase activity, acting on paired donors, with incorporation or reduction of molecular oxygen"/>
    <property type="evidence" value="ECO:0007669"/>
    <property type="project" value="InterPro"/>
</dbReference>
<comment type="similarity">
    <text evidence="1">Belongs to the lycopene cyclase family.</text>
</comment>
<dbReference type="Proteomes" id="UP000266273">
    <property type="component" value="Unassembled WGS sequence"/>
</dbReference>
<evidence type="ECO:0000256" key="1">
    <source>
        <dbReference type="ARBA" id="ARBA00006599"/>
    </source>
</evidence>
<dbReference type="RefSeq" id="WP_245410377.1">
    <property type="nucleotide sequence ID" value="NZ_QXDF01000001.1"/>
</dbReference>
<dbReference type="Pfam" id="PF05834">
    <property type="entry name" value="Lycopene_cycl"/>
    <property type="match status" value="1"/>
</dbReference>
<protein>
    <submittedName>
        <fullName evidence="2">Lycopene beta-cyclase</fullName>
    </submittedName>
</protein>
<sequence>MRYDYVFAGGGLANTLAAYRLRHADPSLRIAIIERANRIGGNHTWSFHGTDLTPAQHQWLKPFVAHNWPRQEVRFPGYRRELRTSYHSATSDQLAEVAAREFGDSFLLGREVEEIGERHVTVANGETIEADCIIDGRGARGDDNLTLGYQKFIGREVRCAKPHGQSVPIIMDATVPQQDGYRFIYTLPMDETHILIEDTYYSDGPELDGEMLTSEIDAYAQRRGFEITEVVREEGGVLPIVLTGDIHGFWASSGGIPRAGMRAALFHPTTGYSLPDAVRFADLLAAKRPKTTEQAHALAKRYSMATWRQRDFFRVLNRFLFFAAEPDKRASVMERFYTLPEPLIERFYACRLTPWDKARILIGRPPVPISRALQNIWVAHPATAKNA</sequence>
<dbReference type="Gene3D" id="3.50.50.60">
    <property type="entry name" value="FAD/NAD(P)-binding domain"/>
    <property type="match status" value="1"/>
</dbReference>
<dbReference type="SUPFAM" id="SSF51905">
    <property type="entry name" value="FAD/NAD(P)-binding domain"/>
    <property type="match status" value="1"/>
</dbReference>
<evidence type="ECO:0000313" key="3">
    <source>
        <dbReference type="Proteomes" id="UP000266273"/>
    </source>
</evidence>
<dbReference type="InterPro" id="IPR010108">
    <property type="entry name" value="Lycopene_cyclase_b/e"/>
</dbReference>
<organism evidence="2 3">
    <name type="scientific">Dichotomicrobium thermohalophilum</name>
    <dbReference type="NCBI Taxonomy" id="933063"/>
    <lineage>
        <taxon>Bacteria</taxon>
        <taxon>Pseudomonadati</taxon>
        <taxon>Pseudomonadota</taxon>
        <taxon>Alphaproteobacteria</taxon>
        <taxon>Hyphomicrobiales</taxon>
        <taxon>Hyphomicrobiaceae</taxon>
        <taxon>Dichotomicrobium</taxon>
    </lineage>
</organism>
<dbReference type="AlphaFoldDB" id="A0A397Q707"/>
<dbReference type="GO" id="GO:0016117">
    <property type="term" value="P:carotenoid biosynthetic process"/>
    <property type="evidence" value="ECO:0007669"/>
    <property type="project" value="InterPro"/>
</dbReference>
<evidence type="ECO:0000313" key="2">
    <source>
        <dbReference type="EMBL" id="RIA56259.1"/>
    </source>
</evidence>
<dbReference type="NCBIfam" id="TIGR01789">
    <property type="entry name" value="lycopene_cycl"/>
    <property type="match status" value="1"/>
</dbReference>
<dbReference type="NCBIfam" id="TIGR01790">
    <property type="entry name" value="carotene-cycl"/>
    <property type="match status" value="1"/>
</dbReference>